<dbReference type="GO" id="GO:0006935">
    <property type="term" value="P:chemotaxis"/>
    <property type="evidence" value="ECO:0007669"/>
    <property type="project" value="UniProtKB-KW"/>
</dbReference>
<keyword evidence="6 12" id="KW-0472">Membrane</keyword>
<comment type="similarity">
    <text evidence="11">Belongs to the G-protein coupled receptor 1 family.</text>
</comment>
<feature type="domain" description="G-protein coupled receptors family 1 profile" evidence="13">
    <location>
        <begin position="46"/>
        <end position="277"/>
    </location>
</feature>
<evidence type="ECO:0000256" key="9">
    <source>
        <dbReference type="ARBA" id="ARBA00023224"/>
    </source>
</evidence>
<dbReference type="InterPro" id="IPR000276">
    <property type="entry name" value="GPCR_Rhodpsn"/>
</dbReference>
<dbReference type="FunFam" id="1.20.1070.10:FF:000034">
    <property type="entry name" value="G-protein coupled receptor 1"/>
    <property type="match status" value="1"/>
</dbReference>
<evidence type="ECO:0000256" key="6">
    <source>
        <dbReference type="ARBA" id="ARBA00023136"/>
    </source>
</evidence>
<comment type="similarity">
    <text evidence="10">Belongs to the chemokine-like receptor (CMKLR) family.</text>
</comment>
<reference evidence="14 15" key="2">
    <citation type="submission" date="2017-04" db="EMBL/GenBank/DDBJ databases">
        <title>CpG methylation of centromeres and impact of large insertions on vertebrate speciation.</title>
        <authorList>
            <person name="Ichikawa K."/>
            <person name="Yoshimura J."/>
            <person name="Morishita S."/>
        </authorList>
    </citation>
    <scope>NUCLEOTIDE SEQUENCE</scope>
    <source>
        <strain evidence="14 15">HNI</strain>
    </source>
</reference>
<comment type="subcellular location">
    <subcellularLocation>
        <location evidence="1">Membrane</location>
        <topology evidence="1">Multi-pass membrane protein</topology>
    </subcellularLocation>
</comment>
<reference key="1">
    <citation type="journal article" date="2007" name="Nature">
        <title>The medaka draft genome and insights into vertebrate genome evolution.</title>
        <authorList>
            <person name="Kasahara M."/>
            <person name="Naruse K."/>
            <person name="Sasaki S."/>
            <person name="Nakatani Y."/>
            <person name="Qu W."/>
            <person name="Ahsan B."/>
            <person name="Yamada T."/>
            <person name="Nagayasu Y."/>
            <person name="Doi K."/>
            <person name="Kasai Y."/>
            <person name="Jindo T."/>
            <person name="Kobayashi D."/>
            <person name="Shimada A."/>
            <person name="Toyoda A."/>
            <person name="Kuroki Y."/>
            <person name="Fujiyama A."/>
            <person name="Sasaki T."/>
            <person name="Shimizu A."/>
            <person name="Asakawa S."/>
            <person name="Shimizu N."/>
            <person name="Hashimoto S."/>
            <person name="Yang J."/>
            <person name="Lee Y."/>
            <person name="Matsushima K."/>
            <person name="Sugano S."/>
            <person name="Sakaizumi M."/>
            <person name="Narita T."/>
            <person name="Ohishi K."/>
            <person name="Haga S."/>
            <person name="Ohta F."/>
            <person name="Nomoto H."/>
            <person name="Nogata K."/>
            <person name="Morishita T."/>
            <person name="Endo T."/>
            <person name="Shin-I T."/>
            <person name="Takeda H."/>
            <person name="Morishita S."/>
            <person name="Kohara Y."/>
        </authorList>
    </citation>
    <scope>NUCLEOTIDE SEQUENCE [LARGE SCALE GENOMIC DNA]</scope>
    <source>
        <strain>Hd-rR</strain>
    </source>
</reference>
<keyword evidence="7" id="KW-1015">Disulfide bond</keyword>
<reference evidence="14" key="4">
    <citation type="submission" date="2025-09" db="UniProtKB">
        <authorList>
            <consortium name="Ensembl"/>
        </authorList>
    </citation>
    <scope>IDENTIFICATION</scope>
    <source>
        <strain evidence="14">HNI</strain>
    </source>
</reference>
<keyword evidence="2" id="KW-0145">Chemotaxis</keyword>
<evidence type="ECO:0000256" key="7">
    <source>
        <dbReference type="ARBA" id="ARBA00023157"/>
    </source>
</evidence>
<evidence type="ECO:0000256" key="1">
    <source>
        <dbReference type="ARBA" id="ARBA00004141"/>
    </source>
</evidence>
<name>A0A3P9JYT8_ORYLA</name>
<dbReference type="AlphaFoldDB" id="A0A3P9JYT8"/>
<keyword evidence="8 11" id="KW-0675">Receptor</keyword>
<evidence type="ECO:0000313" key="14">
    <source>
        <dbReference type="Ensembl" id="ENSORLP00020001335.1"/>
    </source>
</evidence>
<protein>
    <submittedName>
        <fullName evidence="14">Formyl peptide receptor 1</fullName>
    </submittedName>
</protein>
<dbReference type="Pfam" id="PF00001">
    <property type="entry name" value="7tm_1"/>
    <property type="match status" value="1"/>
</dbReference>
<evidence type="ECO:0000256" key="5">
    <source>
        <dbReference type="ARBA" id="ARBA00023040"/>
    </source>
</evidence>
<keyword evidence="3 11" id="KW-0812">Transmembrane</keyword>
<feature type="transmembrane region" description="Helical" evidence="12">
    <location>
        <begin position="102"/>
        <end position="124"/>
    </location>
</feature>
<organism evidence="14 15">
    <name type="scientific">Oryzias latipes</name>
    <name type="common">Japanese rice fish</name>
    <name type="synonym">Japanese killifish</name>
    <dbReference type="NCBI Taxonomy" id="8090"/>
    <lineage>
        <taxon>Eukaryota</taxon>
        <taxon>Metazoa</taxon>
        <taxon>Chordata</taxon>
        <taxon>Craniata</taxon>
        <taxon>Vertebrata</taxon>
        <taxon>Euteleostomi</taxon>
        <taxon>Actinopterygii</taxon>
        <taxon>Neopterygii</taxon>
        <taxon>Teleostei</taxon>
        <taxon>Neoteleostei</taxon>
        <taxon>Acanthomorphata</taxon>
        <taxon>Ovalentaria</taxon>
        <taxon>Atherinomorphae</taxon>
        <taxon>Beloniformes</taxon>
        <taxon>Adrianichthyidae</taxon>
        <taxon>Oryziinae</taxon>
        <taxon>Oryzias</taxon>
    </lineage>
</organism>
<feature type="transmembrane region" description="Helical" evidence="12">
    <location>
        <begin position="65"/>
        <end position="90"/>
    </location>
</feature>
<evidence type="ECO:0000256" key="8">
    <source>
        <dbReference type="ARBA" id="ARBA00023170"/>
    </source>
</evidence>
<feature type="transmembrane region" description="Helical" evidence="12">
    <location>
        <begin position="145"/>
        <end position="167"/>
    </location>
</feature>
<feature type="transmembrane region" description="Helical" evidence="12">
    <location>
        <begin position="259"/>
        <end position="280"/>
    </location>
</feature>
<dbReference type="InterPro" id="IPR000826">
    <property type="entry name" value="Formyl_rcpt-rel"/>
</dbReference>
<dbReference type="InterPro" id="IPR017452">
    <property type="entry name" value="GPCR_Rhodpsn_7TM"/>
</dbReference>
<dbReference type="PANTHER" id="PTHR24225:SF68">
    <property type="entry name" value="C3A ANAPHYLATOXIN CHEMOTACTIC RECEPTOR-LIKE-RELATED"/>
    <property type="match status" value="1"/>
</dbReference>
<dbReference type="Proteomes" id="UP000265180">
    <property type="component" value="Chromosome 16"/>
</dbReference>
<dbReference type="PRINTS" id="PR00526">
    <property type="entry name" value="FMETLEUPHER"/>
</dbReference>
<accession>A0A3P9JYT8</accession>
<evidence type="ECO:0000256" key="4">
    <source>
        <dbReference type="ARBA" id="ARBA00022989"/>
    </source>
</evidence>
<keyword evidence="4 12" id="KW-1133">Transmembrane helix</keyword>
<dbReference type="PRINTS" id="PR00237">
    <property type="entry name" value="GPCRRHODOPSN"/>
</dbReference>
<evidence type="ECO:0000259" key="13">
    <source>
        <dbReference type="PROSITE" id="PS50262"/>
    </source>
</evidence>
<dbReference type="PROSITE" id="PS00237">
    <property type="entry name" value="G_PROTEIN_RECEP_F1_1"/>
    <property type="match status" value="1"/>
</dbReference>
<dbReference type="Ensembl" id="ENSORLT00020013196.1">
    <property type="protein sequence ID" value="ENSORLP00020001335.1"/>
    <property type="gene ID" value="ENSORLG00020002041.1"/>
</dbReference>
<evidence type="ECO:0000256" key="3">
    <source>
        <dbReference type="ARBA" id="ARBA00022692"/>
    </source>
</evidence>
<keyword evidence="9 11" id="KW-0807">Transducer</keyword>
<evidence type="ECO:0000256" key="12">
    <source>
        <dbReference type="SAM" id="Phobius"/>
    </source>
</evidence>
<feature type="transmembrane region" description="Helical" evidence="12">
    <location>
        <begin position="30"/>
        <end position="53"/>
    </location>
</feature>
<dbReference type="PANTHER" id="PTHR24225">
    <property type="entry name" value="CHEMOTACTIC RECEPTOR"/>
    <property type="match status" value="1"/>
</dbReference>
<evidence type="ECO:0000313" key="15">
    <source>
        <dbReference type="Proteomes" id="UP000265180"/>
    </source>
</evidence>
<evidence type="ECO:0000256" key="2">
    <source>
        <dbReference type="ARBA" id="ARBA00022500"/>
    </source>
</evidence>
<reference evidence="14" key="3">
    <citation type="submission" date="2025-08" db="UniProtKB">
        <authorList>
            <consortium name="Ensembl"/>
        </authorList>
    </citation>
    <scope>IDENTIFICATION</scope>
    <source>
        <strain evidence="14">HNI</strain>
    </source>
</reference>
<dbReference type="PROSITE" id="PS50262">
    <property type="entry name" value="G_PROTEIN_RECEP_F1_2"/>
    <property type="match status" value="1"/>
</dbReference>
<dbReference type="GO" id="GO:0004930">
    <property type="term" value="F:G protein-coupled receptor activity"/>
    <property type="evidence" value="ECO:0007669"/>
    <property type="project" value="UniProtKB-KW"/>
</dbReference>
<evidence type="ECO:0000256" key="10">
    <source>
        <dbReference type="ARBA" id="ARBA00025736"/>
    </source>
</evidence>
<dbReference type="Gene3D" id="1.20.1070.10">
    <property type="entry name" value="Rhodopsin 7-helix transmembrane proteins"/>
    <property type="match status" value="1"/>
</dbReference>
<sequence>MQCWRTDPHGRTRTCMGCTTITELKRALHIMSLVVCSLVSFLGVIGNALVIWVTGFKMKKTVNTVWFLNLAVADFLLLIFLPFHIIYVALNFHWPFGAFMCKITYTSLMLNMFASVFLLMVISVDRCVSVVRPVWAQNHRNVRKASFVSLSVWMLALVLGVPTMVFFDTLDLESDGIMCLDKVDLIWRQVMTITPFLLGFSIPFIIIVTCYAVIIDHLKKKRTLASQSRHAFKIIAAIIIAFFLYGLDETLGHIINIGYPIATSLAFLNSCLNPLLYVFMGQDFKKKIYKSLPKVLDLLAAGHTEIALTSSTRLPPGNAKWNRIMRQCSNVKMKMQSPSLHFHLIMTQNKRFLNRK</sequence>
<dbReference type="GO" id="GO:0016020">
    <property type="term" value="C:membrane"/>
    <property type="evidence" value="ECO:0007669"/>
    <property type="project" value="UniProtKB-SubCell"/>
</dbReference>
<keyword evidence="5 11" id="KW-0297">G-protein coupled receptor</keyword>
<evidence type="ECO:0000256" key="11">
    <source>
        <dbReference type="RuleBase" id="RU000688"/>
    </source>
</evidence>
<dbReference type="SUPFAM" id="SSF81321">
    <property type="entry name" value="Family A G protein-coupled receptor-like"/>
    <property type="match status" value="1"/>
</dbReference>
<proteinExistence type="inferred from homology"/>
<feature type="transmembrane region" description="Helical" evidence="12">
    <location>
        <begin position="196"/>
        <end position="218"/>
    </location>
</feature>
<feature type="transmembrane region" description="Helical" evidence="12">
    <location>
        <begin position="230"/>
        <end position="247"/>
    </location>
</feature>